<dbReference type="AlphaFoldDB" id="A0A7S4M4F5"/>
<dbReference type="PANTHER" id="PTHR24198:SF165">
    <property type="entry name" value="ANKYRIN REPEAT-CONTAINING PROTEIN-RELATED"/>
    <property type="match status" value="1"/>
</dbReference>
<evidence type="ECO:0000256" key="2">
    <source>
        <dbReference type="ARBA" id="ARBA00023043"/>
    </source>
</evidence>
<sequence>MKNSVDINQHSNGMFPLNTAVQSNQIEVVRLLLQHQATVQIYGNSPPLYSAVRNQNEEMVRLLCSVPNFNPNGYGWDYSPLQLASRKNSLAIVRELLSLPNLNVNVKAEDIGCTQLLMPANLEIWI</sequence>
<dbReference type="Pfam" id="PF12796">
    <property type="entry name" value="Ank_2"/>
    <property type="match status" value="1"/>
</dbReference>
<dbReference type="Pfam" id="PF00023">
    <property type="entry name" value="Ank"/>
    <property type="match status" value="1"/>
</dbReference>
<dbReference type="Gene3D" id="1.25.40.20">
    <property type="entry name" value="Ankyrin repeat-containing domain"/>
    <property type="match status" value="1"/>
</dbReference>
<gene>
    <name evidence="4" type="ORF">VSP0166_LOCUS1063</name>
</gene>
<dbReference type="EMBL" id="HBKP01001502">
    <property type="protein sequence ID" value="CAE2200713.1"/>
    <property type="molecule type" value="Transcribed_RNA"/>
</dbReference>
<keyword evidence="2 3" id="KW-0040">ANK repeat</keyword>
<dbReference type="SUPFAM" id="SSF48403">
    <property type="entry name" value="Ankyrin repeat"/>
    <property type="match status" value="1"/>
</dbReference>
<protein>
    <submittedName>
        <fullName evidence="4">Uncharacterized protein</fullName>
    </submittedName>
</protein>
<accession>A0A7S4M4F5</accession>
<dbReference type="PANTHER" id="PTHR24198">
    <property type="entry name" value="ANKYRIN REPEAT AND PROTEIN KINASE DOMAIN-CONTAINING PROTEIN"/>
    <property type="match status" value="1"/>
</dbReference>
<dbReference type="PROSITE" id="PS50297">
    <property type="entry name" value="ANK_REP_REGION"/>
    <property type="match status" value="1"/>
</dbReference>
<evidence type="ECO:0000313" key="4">
    <source>
        <dbReference type="EMBL" id="CAE2200713.1"/>
    </source>
</evidence>
<dbReference type="InterPro" id="IPR002110">
    <property type="entry name" value="Ankyrin_rpt"/>
</dbReference>
<evidence type="ECO:0000256" key="3">
    <source>
        <dbReference type="PROSITE-ProRule" id="PRU00023"/>
    </source>
</evidence>
<dbReference type="InterPro" id="IPR036770">
    <property type="entry name" value="Ankyrin_rpt-contain_sf"/>
</dbReference>
<reference evidence="4" key="1">
    <citation type="submission" date="2021-01" db="EMBL/GenBank/DDBJ databases">
        <authorList>
            <person name="Corre E."/>
            <person name="Pelletier E."/>
            <person name="Niang G."/>
            <person name="Scheremetjew M."/>
            <person name="Finn R."/>
            <person name="Kale V."/>
            <person name="Holt S."/>
            <person name="Cochrane G."/>
            <person name="Meng A."/>
            <person name="Brown T."/>
            <person name="Cohen L."/>
        </authorList>
    </citation>
    <scope>NUCLEOTIDE SEQUENCE</scope>
    <source>
        <strain evidence="4">DIVA3 518/3/11/1/6</strain>
    </source>
</reference>
<feature type="repeat" description="ANK" evidence="3">
    <location>
        <begin position="12"/>
        <end position="44"/>
    </location>
</feature>
<evidence type="ECO:0000256" key="1">
    <source>
        <dbReference type="ARBA" id="ARBA00022737"/>
    </source>
</evidence>
<dbReference type="SMART" id="SM00248">
    <property type="entry name" value="ANK"/>
    <property type="match status" value="3"/>
</dbReference>
<keyword evidence="1" id="KW-0677">Repeat</keyword>
<name>A0A7S4M4F5_9EUKA</name>
<organism evidence="4">
    <name type="scientific">Vannella robusta</name>
    <dbReference type="NCBI Taxonomy" id="1487602"/>
    <lineage>
        <taxon>Eukaryota</taxon>
        <taxon>Amoebozoa</taxon>
        <taxon>Discosea</taxon>
        <taxon>Flabellinia</taxon>
        <taxon>Vannellidae</taxon>
        <taxon>Vannella</taxon>
    </lineage>
</organism>
<proteinExistence type="predicted"/>
<dbReference type="PROSITE" id="PS50088">
    <property type="entry name" value="ANK_REPEAT"/>
    <property type="match status" value="1"/>
</dbReference>